<feature type="domain" description="PKD/Chitinase" evidence="2">
    <location>
        <begin position="534"/>
        <end position="624"/>
    </location>
</feature>
<dbReference type="PROSITE" id="PS00018">
    <property type="entry name" value="EF_HAND_1"/>
    <property type="match status" value="1"/>
</dbReference>
<dbReference type="EMBL" id="CP022684">
    <property type="protein sequence ID" value="AUM13152.1"/>
    <property type="molecule type" value="Genomic_DNA"/>
</dbReference>
<feature type="region of interest" description="Disordered" evidence="1">
    <location>
        <begin position="677"/>
        <end position="716"/>
    </location>
</feature>
<dbReference type="Pfam" id="PF22352">
    <property type="entry name" value="K319L-like_PKD"/>
    <property type="match status" value="4"/>
</dbReference>
<evidence type="ECO:0000313" key="3">
    <source>
        <dbReference type="EMBL" id="AUM13152.1"/>
    </source>
</evidence>
<evidence type="ECO:0000313" key="4">
    <source>
        <dbReference type="Proteomes" id="UP000235116"/>
    </source>
</evidence>
<proteinExistence type="predicted"/>
<keyword evidence="4" id="KW-1185">Reference proteome</keyword>
<dbReference type="OrthoDB" id="9758386at2"/>
<dbReference type="InterPro" id="IPR022409">
    <property type="entry name" value="PKD/Chitinase_dom"/>
</dbReference>
<dbReference type="InterPro" id="IPR035986">
    <property type="entry name" value="PKD_dom_sf"/>
</dbReference>
<dbReference type="RefSeq" id="WP_101894530.1">
    <property type="nucleotide sequence ID" value="NZ_CP022684.1"/>
</dbReference>
<dbReference type="GO" id="GO:0031410">
    <property type="term" value="C:cytoplasmic vesicle"/>
    <property type="evidence" value="ECO:0007669"/>
    <property type="project" value="TreeGrafter"/>
</dbReference>
<dbReference type="InterPro" id="IPR001434">
    <property type="entry name" value="OmcB-like_DUF11"/>
</dbReference>
<dbReference type="Proteomes" id="UP000235116">
    <property type="component" value="Chromosome"/>
</dbReference>
<dbReference type="Pfam" id="PF01345">
    <property type="entry name" value="DUF11"/>
    <property type="match status" value="4"/>
</dbReference>
<dbReference type="PANTHER" id="PTHR46182:SF2">
    <property type="entry name" value="FI19480P1"/>
    <property type="match status" value="1"/>
</dbReference>
<dbReference type="InterPro" id="IPR000601">
    <property type="entry name" value="PKD_dom"/>
</dbReference>
<feature type="region of interest" description="Disordered" evidence="1">
    <location>
        <begin position="40"/>
        <end position="64"/>
    </location>
</feature>
<protein>
    <recommendedName>
        <fullName evidence="2">PKD/Chitinase domain-containing protein</fullName>
    </recommendedName>
</protein>
<dbReference type="PANTHER" id="PTHR46182">
    <property type="entry name" value="FI19480P1"/>
    <property type="match status" value="1"/>
</dbReference>
<dbReference type="GO" id="GO:0016020">
    <property type="term" value="C:membrane"/>
    <property type="evidence" value="ECO:0007669"/>
    <property type="project" value="TreeGrafter"/>
</dbReference>
<dbReference type="InterPro" id="IPR018247">
    <property type="entry name" value="EF_Hand_1_Ca_BS"/>
</dbReference>
<feature type="compositionally biased region" description="Polar residues" evidence="1">
    <location>
        <begin position="699"/>
        <end position="716"/>
    </location>
</feature>
<feature type="compositionally biased region" description="Acidic residues" evidence="1">
    <location>
        <begin position="644"/>
        <end position="663"/>
    </location>
</feature>
<feature type="domain" description="PKD/Chitinase" evidence="2">
    <location>
        <begin position="344"/>
        <end position="433"/>
    </location>
</feature>
<dbReference type="KEGG" id="kak:Kalk_12265"/>
<dbReference type="SUPFAM" id="SSF49299">
    <property type="entry name" value="PKD domain"/>
    <property type="match status" value="4"/>
</dbReference>
<feature type="domain" description="PKD/Chitinase" evidence="2">
    <location>
        <begin position="160"/>
        <end position="245"/>
    </location>
</feature>
<reference evidence="4" key="1">
    <citation type="submission" date="2017-08" db="EMBL/GenBank/DDBJ databases">
        <title>Direct submision.</title>
        <authorList>
            <person name="Kim S.-J."/>
            <person name="Rhee S.-K."/>
        </authorList>
    </citation>
    <scope>NUCLEOTIDE SEQUENCE [LARGE SCALE GENOMIC DNA]</scope>
    <source>
        <strain evidence="4">GI5</strain>
    </source>
</reference>
<accession>A0A2K9LLJ1</accession>
<evidence type="ECO:0000259" key="2">
    <source>
        <dbReference type="SMART" id="SM00089"/>
    </source>
</evidence>
<feature type="region of interest" description="Disordered" evidence="1">
    <location>
        <begin position="634"/>
        <end position="664"/>
    </location>
</feature>
<dbReference type="SMART" id="SM00089">
    <property type="entry name" value="PKD"/>
    <property type="match status" value="5"/>
</dbReference>
<feature type="domain" description="PKD/Chitinase" evidence="2">
    <location>
        <begin position="439"/>
        <end position="528"/>
    </location>
</feature>
<feature type="compositionally biased region" description="Acidic residues" evidence="1">
    <location>
        <begin position="683"/>
        <end position="696"/>
    </location>
</feature>
<feature type="domain" description="PKD/Chitinase" evidence="2">
    <location>
        <begin position="250"/>
        <end position="341"/>
    </location>
</feature>
<gene>
    <name evidence="3" type="ORF">Kalk_12265</name>
</gene>
<dbReference type="Pfam" id="PF18911">
    <property type="entry name" value="PKD_4"/>
    <property type="match status" value="2"/>
</dbReference>
<name>A0A2K9LLJ1_9GAMM</name>
<evidence type="ECO:0000256" key="1">
    <source>
        <dbReference type="SAM" id="MobiDB-lite"/>
    </source>
</evidence>
<dbReference type="Gene3D" id="2.60.40.10">
    <property type="entry name" value="Immunoglobulins"/>
    <property type="match status" value="6"/>
</dbReference>
<dbReference type="InterPro" id="IPR013783">
    <property type="entry name" value="Ig-like_fold"/>
</dbReference>
<organism evidence="3 4">
    <name type="scientific">Ketobacter alkanivorans</name>
    <dbReference type="NCBI Taxonomy" id="1917421"/>
    <lineage>
        <taxon>Bacteria</taxon>
        <taxon>Pseudomonadati</taxon>
        <taxon>Pseudomonadota</taxon>
        <taxon>Gammaproteobacteria</taxon>
        <taxon>Pseudomonadales</taxon>
        <taxon>Ketobacteraceae</taxon>
        <taxon>Ketobacter</taxon>
    </lineage>
</organism>
<dbReference type="InterPro" id="IPR029865">
    <property type="entry name" value="KIAA0319-like"/>
</dbReference>
<sequence>MTHETSGNPKGQPPCWLTPLARIIAPTVIAVGLTACGGGGGGNDSNDTPRDSENHAPSAIIKDISSPQSITATIPLDGRASTDPDGDVISFQWSILSGPVGHNADITSPSAPQTSLAADLPGDYVIQLIVNDGLVDSNPQTSSITLTNTTPIANAGADRAVDLTPNSPGSAQLNGSNSSDADGHALHFSWQILDTPIGSTAMLSSASDTMPILQNIDVSGTYIVALTVSDGFTASVQDTVIITTNNVAPVAHAGEDIGGKLVGDHVTLNGTQSSDFDGDTLTYAWAFTQQIPANSTASLNQSNTSMPNFIIDQKGSYEVELTVTDGDLSSTDRVMVNAGNTAPIANAGDDQLVTVGERVSLSAADSTDVDGDTLSFIWSLLSIPDGSTAGLNNGTSVNADFIPDVSGQYIVQLQVSDGESTDTDNLHISVDSLTNHAPTADPGAPQSFSNPGIQVVLNGSLSSDPDGDALAFNWSFSEVPSGSSAQLLGADTETPYFMADVQGVYVIQLTVSDGELQSESRPVIVTVDQNTPPQAVAGPDQGGLILGSTVNFNAEHSIDPDGDELTYHWAVTNAPADAQYSFSSDTSATPSLALNRPGSYLVQLTVSDGQFDDIDTLQITLSDGDLDGDGLLSSYELEHGLDPDNIDSDGDSIQDGQENEDGDSLSNYWEQVLGYDINKHDSDDDGTDDGQEDFDNDGFSNQTEIDAGTDPSNAASFPIATTDQFSFEVQSSQVTPGGHLVYLVTVANLSDVDILGNVVVDMHIPAGVSFNRIGNASTNSTGHTGCSSVGYCDGGDISSWNLGDLNSGDSLSFEVDATVAESVTPGSILSTTLSITSDSVSESIELVRHAEVVAAQPVAFTITPSTEPVAAGGTFDYALAIGNTSDDMIRDITVALELPANVNIRTPSHSGTVNGNIVTWAIPDLLPTQSLQRSLPISLPTSMQEAATLITSATLSYAGRPAQTLNDTITVSEPLHLQLDYQTQQSVVAAGESLIYSINISNTSAVNTVSNPVVMLRVPSGVTFNRIANATLDSSAHSGCTSVGMCNGSDEVFWQLPNLTPGDSISFQVNATVSELVRPGAVLQTPIFVSADGLGDVIQQQRSVRVVAQQETSFGLYSSSDALAPGESFEYLLYYGNASDDVHENAILTMTVPPSIIIDRIDDGGIVDGDTITWTVPRLLPTASLQRSISATVAMNAKPGETLTAFADLSHDAGLDLNQSLASSVTVSDPIALQADFHLAKAVVTPNGELKYHLSVSNTSLGRTVENVVLQMRVPNGVLFNRMANASINSTGHSGCTSVGYCDAGDEVFWNLGNLAEGDSVTLEINATIANATPPGTVITTPVFIQADGLGDILHLQDSASVVAEQAASFYLQASAEPVAPGQHFQYHFEMGNPTDDVLDDIHVELELPAELTVIDAGTGVVTGKRVSWTQTSLLPTHSIHRSITVAVAADAQAGSILKAKATLQIDEGLERDQIVEQSVTVSAPLRLNVDYHLDRTIVAAGNDFTYHITLGNTSLGGRVSNAILMMQVPEGVSFNRITQVAPDSTGHSGCTSVGQCAEDDEVFWNVGDLEAGESITIEINGTVDNTIPPGTVIETPVYVSADALGDTIHLQRSLQVVASEPVGFTLSSTTGTIVAGGAFQYTLSLGNAGNDALDNIAMEISLPEGLAVDAISDGGTQVGNQVRWTVSRLDAAAFLQRTLTVTLASDARSGSILTAHAKLMHDDGMELDQALNTSITVSEPTRLNVDYEVSSSAVNPGDSVVYSITLENTSPGGLIENPQLMMRVPAGITFNRVRDTNPVSTGHSGCTSVGYCGANDEVFWSLDTIQAGTQVRVDITATVDATVTPGSILSAPIMITADGIETNITQRQEVIITQP</sequence>